<reference evidence="2" key="1">
    <citation type="journal article" date="2019" name="bioRxiv">
        <title>The Genome of the Zebra Mussel, Dreissena polymorpha: A Resource for Invasive Species Research.</title>
        <authorList>
            <person name="McCartney M.A."/>
            <person name="Auch B."/>
            <person name="Kono T."/>
            <person name="Mallez S."/>
            <person name="Zhang Y."/>
            <person name="Obille A."/>
            <person name="Becker A."/>
            <person name="Abrahante J.E."/>
            <person name="Garbe J."/>
            <person name="Badalamenti J.P."/>
            <person name="Herman A."/>
            <person name="Mangelson H."/>
            <person name="Liachko I."/>
            <person name="Sullivan S."/>
            <person name="Sone E.D."/>
            <person name="Koren S."/>
            <person name="Silverstein K.A.T."/>
            <person name="Beckman K.B."/>
            <person name="Gohl D.M."/>
        </authorList>
    </citation>
    <scope>NUCLEOTIDE SEQUENCE</scope>
    <source>
        <strain evidence="2">Duluth1</strain>
        <tissue evidence="2">Whole animal</tissue>
    </source>
</reference>
<evidence type="ECO:0000313" key="2">
    <source>
        <dbReference type="EMBL" id="KAH3818946.1"/>
    </source>
</evidence>
<accession>A0A9D4JNS7</accession>
<evidence type="ECO:0000313" key="3">
    <source>
        <dbReference type="Proteomes" id="UP000828390"/>
    </source>
</evidence>
<feature type="region of interest" description="Disordered" evidence="1">
    <location>
        <begin position="44"/>
        <end position="71"/>
    </location>
</feature>
<protein>
    <submittedName>
        <fullName evidence="2">Uncharacterized protein</fullName>
    </submittedName>
</protein>
<name>A0A9D4JNS7_DREPO</name>
<keyword evidence="3" id="KW-1185">Reference proteome</keyword>
<feature type="compositionally biased region" description="Basic residues" evidence="1">
    <location>
        <begin position="59"/>
        <end position="71"/>
    </location>
</feature>
<gene>
    <name evidence="2" type="ORF">DPMN_120674</name>
</gene>
<evidence type="ECO:0000256" key="1">
    <source>
        <dbReference type="SAM" id="MobiDB-lite"/>
    </source>
</evidence>
<dbReference type="EMBL" id="JAIWYP010000005">
    <property type="protein sequence ID" value="KAH3818946.1"/>
    <property type="molecule type" value="Genomic_DNA"/>
</dbReference>
<proteinExistence type="predicted"/>
<reference evidence="2" key="2">
    <citation type="submission" date="2020-11" db="EMBL/GenBank/DDBJ databases">
        <authorList>
            <person name="McCartney M.A."/>
            <person name="Auch B."/>
            <person name="Kono T."/>
            <person name="Mallez S."/>
            <person name="Becker A."/>
            <person name="Gohl D.M."/>
            <person name="Silverstein K.A.T."/>
            <person name="Koren S."/>
            <person name="Bechman K.B."/>
            <person name="Herman A."/>
            <person name="Abrahante J.E."/>
            <person name="Garbe J."/>
        </authorList>
    </citation>
    <scope>NUCLEOTIDE SEQUENCE</scope>
    <source>
        <strain evidence="2">Duluth1</strain>
        <tissue evidence="2">Whole animal</tissue>
    </source>
</reference>
<organism evidence="2 3">
    <name type="scientific">Dreissena polymorpha</name>
    <name type="common">Zebra mussel</name>
    <name type="synonym">Mytilus polymorpha</name>
    <dbReference type="NCBI Taxonomy" id="45954"/>
    <lineage>
        <taxon>Eukaryota</taxon>
        <taxon>Metazoa</taxon>
        <taxon>Spiralia</taxon>
        <taxon>Lophotrochozoa</taxon>
        <taxon>Mollusca</taxon>
        <taxon>Bivalvia</taxon>
        <taxon>Autobranchia</taxon>
        <taxon>Heteroconchia</taxon>
        <taxon>Euheterodonta</taxon>
        <taxon>Imparidentia</taxon>
        <taxon>Neoheterodontei</taxon>
        <taxon>Myida</taxon>
        <taxon>Dreissenoidea</taxon>
        <taxon>Dreissenidae</taxon>
        <taxon>Dreissena</taxon>
    </lineage>
</organism>
<comment type="caution">
    <text evidence="2">The sequence shown here is derived from an EMBL/GenBank/DDBJ whole genome shotgun (WGS) entry which is preliminary data.</text>
</comment>
<sequence length="71" mass="8196">MLRCVDKQLVDFLPGGQFNDMSRSEDLNRTKFAHSTNLSCEHHLGDLDNSQKQRPNVTLHHHSSVQLLKRN</sequence>
<dbReference type="Proteomes" id="UP000828390">
    <property type="component" value="Unassembled WGS sequence"/>
</dbReference>
<dbReference type="AlphaFoldDB" id="A0A9D4JNS7"/>